<proteinExistence type="predicted"/>
<evidence type="ECO:0000313" key="1">
    <source>
        <dbReference type="EMBL" id="MDN5202417.1"/>
    </source>
</evidence>
<protein>
    <recommendedName>
        <fullName evidence="3">Serine protease</fullName>
    </recommendedName>
</protein>
<organism evidence="1 2">
    <name type="scientific">Splendidivirga corallicola</name>
    <dbReference type="NCBI Taxonomy" id="3051826"/>
    <lineage>
        <taxon>Bacteria</taxon>
        <taxon>Pseudomonadati</taxon>
        <taxon>Bacteroidota</taxon>
        <taxon>Cytophagia</taxon>
        <taxon>Cytophagales</taxon>
        <taxon>Splendidivirgaceae</taxon>
        <taxon>Splendidivirga</taxon>
    </lineage>
</organism>
<accession>A0ABT8KNW7</accession>
<dbReference type="Gene3D" id="2.40.10.10">
    <property type="entry name" value="Trypsin-like serine proteases"/>
    <property type="match status" value="1"/>
</dbReference>
<dbReference type="InterPro" id="IPR043504">
    <property type="entry name" value="Peptidase_S1_PA_chymotrypsin"/>
</dbReference>
<sequence>MATSAKFNDYVRLVRGFNTFTRLMKCDCINGYAVGRKITQGKASNDLAITVFVNKKLGLKRLPIANRVPKTLAIPTEDGDTLEFITDVQEARFSSLAYTSRERPAPSGISIGHINITAGTLGGLVRDKETDNIVILSNNHVLADSNEAALDDPILQPGPEDGGIDPDDRIATLKRFVPIDFSDSGQNRVDAAIATPIDLNDLIWNTKDIGAEVPLSKFVLGESDLGKYVRKTGRTTESTQGFIEAMFATVQVKYDLFQKATFVDQIIISQPQSEEDFSNGGDSGSLVYDHENRLIGLLFAGSEGSENEPATTIVNPIQFVLNELNIELLKSGDMPSTSS</sequence>
<name>A0ABT8KNW7_9BACT</name>
<evidence type="ECO:0000313" key="2">
    <source>
        <dbReference type="Proteomes" id="UP001172082"/>
    </source>
</evidence>
<reference evidence="1" key="1">
    <citation type="submission" date="2023-06" db="EMBL/GenBank/DDBJ databases">
        <title>Genomic of Parafulvivirga corallium.</title>
        <authorList>
            <person name="Wang G."/>
        </authorList>
    </citation>
    <scope>NUCLEOTIDE SEQUENCE</scope>
    <source>
        <strain evidence="1">BMA10</strain>
    </source>
</reference>
<comment type="caution">
    <text evidence="1">The sequence shown here is derived from an EMBL/GenBank/DDBJ whole genome shotgun (WGS) entry which is preliminary data.</text>
</comment>
<gene>
    <name evidence="1" type="ORF">QQ008_13605</name>
</gene>
<dbReference type="SUPFAM" id="SSF50494">
    <property type="entry name" value="Trypsin-like serine proteases"/>
    <property type="match status" value="1"/>
</dbReference>
<keyword evidence="2" id="KW-1185">Reference proteome</keyword>
<dbReference type="Proteomes" id="UP001172082">
    <property type="component" value="Unassembled WGS sequence"/>
</dbReference>
<dbReference type="InterPro" id="IPR009003">
    <property type="entry name" value="Peptidase_S1_PA"/>
</dbReference>
<dbReference type="RefSeq" id="WP_346752441.1">
    <property type="nucleotide sequence ID" value="NZ_JAUJEA010000004.1"/>
</dbReference>
<dbReference type="EMBL" id="JAUJEA010000004">
    <property type="protein sequence ID" value="MDN5202417.1"/>
    <property type="molecule type" value="Genomic_DNA"/>
</dbReference>
<evidence type="ECO:0008006" key="3">
    <source>
        <dbReference type="Google" id="ProtNLM"/>
    </source>
</evidence>